<evidence type="ECO:0000256" key="2">
    <source>
        <dbReference type="ARBA" id="ARBA00004496"/>
    </source>
</evidence>
<dbReference type="InterPro" id="IPR050057">
    <property type="entry name" value="Prokaryotic/Mito_RF"/>
</dbReference>
<dbReference type="PANTHER" id="PTHR43804:SF7">
    <property type="entry name" value="LD18447P"/>
    <property type="match status" value="1"/>
</dbReference>
<accession>A0A158KSZ2</accession>
<comment type="function">
    <text evidence="1 7">Peptide chain release factor 1 directs the termination of translation in response to the peptide chain termination codons UAG and UAA.</text>
</comment>
<comment type="subcellular location">
    <subcellularLocation>
        <location evidence="2 7">Cytoplasm</location>
    </subcellularLocation>
</comment>
<evidence type="ECO:0000256" key="4">
    <source>
        <dbReference type="ARBA" id="ARBA00022481"/>
    </source>
</evidence>
<dbReference type="GO" id="GO:0005829">
    <property type="term" value="C:cytosol"/>
    <property type="evidence" value="ECO:0007669"/>
    <property type="project" value="UniProtKB-ARBA"/>
</dbReference>
<dbReference type="NCBIfam" id="TIGR00019">
    <property type="entry name" value="prfA"/>
    <property type="match status" value="1"/>
</dbReference>
<reference evidence="10" key="1">
    <citation type="submission" date="2016-01" db="EMBL/GenBank/DDBJ databases">
        <authorList>
            <person name="Peeters C."/>
        </authorList>
    </citation>
    <scope>NUCLEOTIDE SEQUENCE [LARGE SCALE GENOMIC DNA]</scope>
    <source>
        <strain evidence="10">LMG 29317</strain>
    </source>
</reference>
<proteinExistence type="inferred from homology"/>
<dbReference type="FunFam" id="3.30.70.1660:FF:000004">
    <property type="entry name" value="Peptide chain release factor 1"/>
    <property type="match status" value="1"/>
</dbReference>
<dbReference type="FunFam" id="3.30.70.1660:FF:000002">
    <property type="entry name" value="Peptide chain release factor 1"/>
    <property type="match status" value="1"/>
</dbReference>
<keyword evidence="5 7" id="KW-0963">Cytoplasm</keyword>
<dbReference type="SUPFAM" id="SSF75620">
    <property type="entry name" value="Release factor"/>
    <property type="match status" value="1"/>
</dbReference>
<organism evidence="10 11">
    <name type="scientific">Caballeronia arvi</name>
    <dbReference type="NCBI Taxonomy" id="1777135"/>
    <lineage>
        <taxon>Bacteria</taxon>
        <taxon>Pseudomonadati</taxon>
        <taxon>Pseudomonadota</taxon>
        <taxon>Betaproteobacteria</taxon>
        <taxon>Burkholderiales</taxon>
        <taxon>Burkholderiaceae</taxon>
        <taxon>Caballeronia</taxon>
    </lineage>
</organism>
<name>A0A158KSZ2_9BURK</name>
<feature type="modified residue" description="N5-methylglutamine" evidence="7">
    <location>
        <position position="260"/>
    </location>
</feature>
<keyword evidence="4 7" id="KW-0488">Methylation</keyword>
<gene>
    <name evidence="7" type="primary">prfA</name>
    <name evidence="10" type="ORF">AWB74_06823</name>
</gene>
<dbReference type="Gene3D" id="3.30.70.1660">
    <property type="match status" value="1"/>
</dbReference>
<dbReference type="Gene3D" id="3.30.160.20">
    <property type="match status" value="1"/>
</dbReference>
<evidence type="ECO:0000256" key="5">
    <source>
        <dbReference type="ARBA" id="ARBA00022490"/>
    </source>
</evidence>
<dbReference type="PROSITE" id="PS00745">
    <property type="entry name" value="RF_PROK_I"/>
    <property type="match status" value="1"/>
</dbReference>
<comment type="PTM">
    <text evidence="7">Methylated by PrmC. Methylation increases the termination efficiency of RF1.</text>
</comment>
<sequence>MPRAVSAAASPNSQFLRSTELLLRPMKTSMQSKLDQLAKRQVDLNDLLSREDVTADMDQYRKLTREHAEISPIVDQYALWRQALTDEATAQELLADPSMRDFAEEEIGEARERMVKIEGDLQTMLLPKDPNDERNIFIEIRAGTGGDESALFAGDLLRMYLRYAERNRWTAETMSESVSDLGGYKEVIVRIAGQGAFSRLKFESGGHRVQRVPATETQGRIHTSACTVAVMPEADEISEVVINPADLRIDTFRASGAGGQHINKTDSAVRVTHLPTGIVVECQDDRSQHKNKDRALKVLAARIKDKQYHEQHAKEAATRKSLIGSGDRSGRIRTYNFPQGRMTDHRINLTLYKLEYIMDGDIDELIGALVSEHQAEQLAALGEAE</sequence>
<dbReference type="NCBIfam" id="NF001859">
    <property type="entry name" value="PRK00591.1"/>
    <property type="match status" value="1"/>
</dbReference>
<dbReference type="SMART" id="SM00937">
    <property type="entry name" value="PCRF"/>
    <property type="match status" value="1"/>
</dbReference>
<dbReference type="InterPro" id="IPR045853">
    <property type="entry name" value="Pep_chain_release_fac_I_sf"/>
</dbReference>
<dbReference type="Gene3D" id="6.10.140.1950">
    <property type="match status" value="1"/>
</dbReference>
<evidence type="ECO:0000313" key="10">
    <source>
        <dbReference type="EMBL" id="SAL84095.1"/>
    </source>
</evidence>
<dbReference type="HAMAP" id="MF_00093">
    <property type="entry name" value="Rel_fac_1"/>
    <property type="match status" value="1"/>
</dbReference>
<dbReference type="Proteomes" id="UP000055019">
    <property type="component" value="Unassembled WGS sequence"/>
</dbReference>
<keyword evidence="11" id="KW-1185">Reference proteome</keyword>
<comment type="similarity">
    <text evidence="3 7">Belongs to the prokaryotic/mitochondrial release factor family.</text>
</comment>
<dbReference type="FunFam" id="3.30.160.20:FF:000004">
    <property type="entry name" value="Peptide chain release factor 1"/>
    <property type="match status" value="1"/>
</dbReference>
<dbReference type="InterPro" id="IPR004373">
    <property type="entry name" value="RF-1"/>
</dbReference>
<dbReference type="Pfam" id="PF00472">
    <property type="entry name" value="RF-1"/>
    <property type="match status" value="1"/>
</dbReference>
<dbReference type="GO" id="GO:0016149">
    <property type="term" value="F:translation release factor activity, codon specific"/>
    <property type="evidence" value="ECO:0007669"/>
    <property type="project" value="UniProtKB-UniRule"/>
</dbReference>
<dbReference type="InterPro" id="IPR005139">
    <property type="entry name" value="PCRF"/>
</dbReference>
<feature type="domain" description="Prokaryotic-type class I peptide chain release factors" evidence="9">
    <location>
        <begin position="253"/>
        <end position="269"/>
    </location>
</feature>
<dbReference type="EMBL" id="FCOM02000050">
    <property type="protein sequence ID" value="SAL84095.1"/>
    <property type="molecule type" value="Genomic_DNA"/>
</dbReference>
<evidence type="ECO:0000259" key="9">
    <source>
        <dbReference type="PROSITE" id="PS00745"/>
    </source>
</evidence>
<evidence type="ECO:0000256" key="8">
    <source>
        <dbReference type="NCBIfam" id="TIGR00019"/>
    </source>
</evidence>
<dbReference type="AlphaFoldDB" id="A0A158KSZ2"/>
<evidence type="ECO:0000256" key="3">
    <source>
        <dbReference type="ARBA" id="ARBA00010835"/>
    </source>
</evidence>
<dbReference type="PANTHER" id="PTHR43804">
    <property type="entry name" value="LD18447P"/>
    <property type="match status" value="1"/>
</dbReference>
<dbReference type="Pfam" id="PF03462">
    <property type="entry name" value="PCRF"/>
    <property type="match status" value="1"/>
</dbReference>
<protein>
    <recommendedName>
        <fullName evidence="7 8">Peptide chain release factor 1</fullName>
        <shortName evidence="7">RF-1</shortName>
    </recommendedName>
</protein>
<evidence type="ECO:0000256" key="7">
    <source>
        <dbReference type="HAMAP-Rule" id="MF_00093"/>
    </source>
</evidence>
<keyword evidence="6 7" id="KW-0648">Protein biosynthesis</keyword>
<evidence type="ECO:0000256" key="6">
    <source>
        <dbReference type="ARBA" id="ARBA00022917"/>
    </source>
</evidence>
<evidence type="ECO:0000256" key="1">
    <source>
        <dbReference type="ARBA" id="ARBA00002986"/>
    </source>
</evidence>
<evidence type="ECO:0000313" key="11">
    <source>
        <dbReference type="Proteomes" id="UP000055019"/>
    </source>
</evidence>
<comment type="caution">
    <text evidence="10">The sequence shown here is derived from an EMBL/GenBank/DDBJ whole genome shotgun (WGS) entry which is preliminary data.</text>
</comment>
<dbReference type="InterPro" id="IPR000352">
    <property type="entry name" value="Pep_chain_release_fac_I"/>
</dbReference>